<proteinExistence type="predicted"/>
<dbReference type="AlphaFoldDB" id="A0AAD1BJ64"/>
<name>A0AAD1BJ64_PREIN</name>
<dbReference type="OMA" id="NMQDIQR"/>
<dbReference type="EMBL" id="AP014925">
    <property type="protein sequence ID" value="BAR96579.1"/>
    <property type="molecule type" value="Genomic_DNA"/>
</dbReference>
<accession>A0AAD1BJ64</accession>
<evidence type="ECO:0000313" key="2">
    <source>
        <dbReference type="Proteomes" id="UP000067008"/>
    </source>
</evidence>
<sequence length="521" mass="56986">MPLPLLFIAVAAATGALGVGKSVKAAVDTHDANKTNKKANDIINDAKNALNQARKRCGSDLKLLGKTKIKILDSIINEFVRSFSKLKNVNLQQSSGVNEIRYLCIDSAEFIELAELGNFASSIASGIAGGALGGAITAFGAYSAASTFAAASTGTTIASLSGVAASNATLAFFGGGSLAAGGLGVAGGTMVLGGLMAGPALAIMGVVIGAKANSAKNEAYSNLAKALQTSKELEVASDLCYAISEKCNLFINLLKKLDKYFKPIINKMEEAIAKQGTDFRNFTQEEKQTIASAASLAKAIKMVLDTPILDKNGKITSESNNILNNIRPYELTKDIQPIKLSKRKFLDSRGKEIELDEIIKRCQFDVLKKRNLYDYKEKYAKIRWDTLISYVNSSYGMNCTLEEYKSHISVFGESNRIWISELTYALGSFILTYQISLIVESCLLQQTSFLQEEDIDWDKLISKISNIYGVSMIKWQLFHPGRNKAEDILGRIYEKIRVSRDNYHRCYYIASEFKKLMLKES</sequence>
<evidence type="ECO:0000313" key="1">
    <source>
        <dbReference type="EMBL" id="BAR96579.1"/>
    </source>
</evidence>
<gene>
    <name evidence="1" type="ORF">PI172_1851</name>
</gene>
<protein>
    <submittedName>
        <fullName evidence="1">Uncharacterized protein</fullName>
    </submittedName>
</protein>
<organism evidence="1 2">
    <name type="scientific">Prevotella intermedia</name>
    <dbReference type="NCBI Taxonomy" id="28131"/>
    <lineage>
        <taxon>Bacteria</taxon>
        <taxon>Pseudomonadati</taxon>
        <taxon>Bacteroidota</taxon>
        <taxon>Bacteroidia</taxon>
        <taxon>Bacteroidales</taxon>
        <taxon>Prevotellaceae</taxon>
        <taxon>Prevotella</taxon>
    </lineage>
</organism>
<reference evidence="1 2" key="1">
    <citation type="submission" date="2015-07" db="EMBL/GenBank/DDBJ databases">
        <title>Complete genome sequence of Prevotella intermedia strain 17-2.</title>
        <authorList>
            <person name="Nambu T."/>
        </authorList>
    </citation>
    <scope>NUCLEOTIDE SEQUENCE [LARGE SCALE GENOMIC DNA]</scope>
    <source>
        <strain evidence="1 2">17-2</strain>
    </source>
</reference>
<dbReference type="RefSeq" id="WP_014709404.1">
    <property type="nucleotide sequence ID" value="NZ_AP014925.1"/>
</dbReference>
<dbReference type="Proteomes" id="UP000067008">
    <property type="component" value="Chromosome 2"/>
</dbReference>